<dbReference type="EMBL" id="HE999757">
    <property type="protein sequence ID" value="CCO13045.2"/>
    <property type="molecule type" value="Genomic_DNA"/>
</dbReference>
<proteinExistence type="predicted"/>
<name>K8E7U2_CARML</name>
<dbReference type="Proteomes" id="UP000000212">
    <property type="component" value="Chromosome"/>
</dbReference>
<dbReference type="STRING" id="1234679.BN424_3640"/>
<dbReference type="KEGG" id="cml:BN424_3640"/>
<dbReference type="RefSeq" id="WP_015077931.1">
    <property type="nucleotide sequence ID" value="NC_019425.2"/>
</dbReference>
<protein>
    <submittedName>
        <fullName evidence="1">Uncharacterized protein</fullName>
    </submittedName>
</protein>
<sequence length="313" mass="36913">MNTTKRSVNWLKENLANSERLPYEALYKSPLALYLSNAKDASLSMINQMKDRGDLFYYSDDFTTNRNCDDYYNYWLFLYFYFSKNDLKETTYNKILQNFNEDNGGFSCKNGESLYETRSTAFSGICAYLNNDILIGEKTSNFLISNFVTNQTKNHFYMIRYKNNEYVTKYPEKFARLYDFYDNDGSPLYYAFSLAVINLAIGYLKTNEIKYLEYAEKYYNIIISIGDQAIFNNYIGKFGIASNLLYIITENTIYQEYCEKVEIYLQDSQLELGCWEDYASNNILSLDRTSEFTASIHMMKLIRKMDIKKLSIR</sequence>
<dbReference type="HOGENOM" id="CLU_887648_0_0_9"/>
<evidence type="ECO:0000313" key="1">
    <source>
        <dbReference type="EMBL" id="CCO13045.2"/>
    </source>
</evidence>
<gene>
    <name evidence="1" type="ORF">BN424_3640</name>
</gene>
<accession>K8E7U2</accession>
<organism evidence="1 2">
    <name type="scientific">Carnobacterium maltaromaticum LMA28</name>
    <dbReference type="NCBI Taxonomy" id="1234679"/>
    <lineage>
        <taxon>Bacteria</taxon>
        <taxon>Bacillati</taxon>
        <taxon>Bacillota</taxon>
        <taxon>Bacilli</taxon>
        <taxon>Lactobacillales</taxon>
        <taxon>Carnobacteriaceae</taxon>
        <taxon>Carnobacterium</taxon>
    </lineage>
</organism>
<keyword evidence="2" id="KW-1185">Reference proteome</keyword>
<reference evidence="2" key="1">
    <citation type="journal article" date="2013" name="Genome Announc.">
        <title>Complete Chromosome Sequence of Carnobacterium maltaromaticum LMA 28.</title>
        <authorList>
            <person name="Cailliez-Grimal C."/>
            <person name="Chaillou S."/>
            <person name="Anba-Mondoloni J."/>
            <person name="Loux V."/>
            <person name="Afzal M.I."/>
            <person name="Rahman A."/>
            <person name="Kergourlay G."/>
            <person name="Champomier-Verges M.C."/>
            <person name="Zagorec M."/>
            <person name="Dalgaard P."/>
            <person name="Leisner J.J."/>
            <person name="Prevost H."/>
            <person name="Revol-Junelles A.M."/>
            <person name="Borges F."/>
        </authorList>
    </citation>
    <scope>NUCLEOTIDE SEQUENCE</scope>
    <source>
        <strain evidence="2">LMA28</strain>
    </source>
</reference>
<dbReference type="AlphaFoldDB" id="K8E7U2"/>
<evidence type="ECO:0000313" key="2">
    <source>
        <dbReference type="Proteomes" id="UP000000212"/>
    </source>
</evidence>